<gene>
    <name evidence="1" type="ORF">DM02DRAFT_611334</name>
</gene>
<proteinExistence type="predicted"/>
<dbReference type="EMBL" id="KZ805319">
    <property type="protein sequence ID" value="PVI04720.1"/>
    <property type="molecule type" value="Genomic_DNA"/>
</dbReference>
<dbReference type="Proteomes" id="UP000244855">
    <property type="component" value="Unassembled WGS sequence"/>
</dbReference>
<organism evidence="1 2">
    <name type="scientific">Periconia macrospinosa</name>
    <dbReference type="NCBI Taxonomy" id="97972"/>
    <lineage>
        <taxon>Eukaryota</taxon>
        <taxon>Fungi</taxon>
        <taxon>Dikarya</taxon>
        <taxon>Ascomycota</taxon>
        <taxon>Pezizomycotina</taxon>
        <taxon>Dothideomycetes</taxon>
        <taxon>Pleosporomycetidae</taxon>
        <taxon>Pleosporales</taxon>
        <taxon>Massarineae</taxon>
        <taxon>Periconiaceae</taxon>
        <taxon>Periconia</taxon>
    </lineage>
</organism>
<dbReference type="AlphaFoldDB" id="A0A2V1E625"/>
<reference evidence="1 2" key="1">
    <citation type="journal article" date="2018" name="Sci. Rep.">
        <title>Comparative genomics provides insights into the lifestyle and reveals functional heterogeneity of dark septate endophytic fungi.</title>
        <authorList>
            <person name="Knapp D.G."/>
            <person name="Nemeth J.B."/>
            <person name="Barry K."/>
            <person name="Hainaut M."/>
            <person name="Henrissat B."/>
            <person name="Johnson J."/>
            <person name="Kuo A."/>
            <person name="Lim J.H.P."/>
            <person name="Lipzen A."/>
            <person name="Nolan M."/>
            <person name="Ohm R.A."/>
            <person name="Tamas L."/>
            <person name="Grigoriev I.V."/>
            <person name="Spatafora J.W."/>
            <person name="Nagy L.G."/>
            <person name="Kovacs G.M."/>
        </authorList>
    </citation>
    <scope>NUCLEOTIDE SEQUENCE [LARGE SCALE GENOMIC DNA]</scope>
    <source>
        <strain evidence="1 2">DSE2036</strain>
    </source>
</reference>
<keyword evidence="2" id="KW-1185">Reference proteome</keyword>
<evidence type="ECO:0000313" key="1">
    <source>
        <dbReference type="EMBL" id="PVI04720.1"/>
    </source>
</evidence>
<sequence length="107" mass="12185">MYSGPGNAYTWVKHAAGLTCISVRLLTSVLTSWTDKAPLLPATFPTWSCCLGMKPFQVRFQCYTTGFLTELSGWDFLDSKAETDTYTLRRFFSSQKLPMRRRDTVVL</sequence>
<protein>
    <submittedName>
        <fullName evidence="1">Uncharacterized protein</fullName>
    </submittedName>
</protein>
<evidence type="ECO:0000313" key="2">
    <source>
        <dbReference type="Proteomes" id="UP000244855"/>
    </source>
</evidence>
<name>A0A2V1E625_9PLEO</name>
<accession>A0A2V1E625</accession>